<dbReference type="InterPro" id="IPR037185">
    <property type="entry name" value="EmrE-like"/>
</dbReference>
<dbReference type="AlphaFoldDB" id="A0A933EAU9"/>
<keyword evidence="1" id="KW-1133">Transmembrane helix</keyword>
<dbReference type="Proteomes" id="UP000752292">
    <property type="component" value="Unassembled WGS sequence"/>
</dbReference>
<evidence type="ECO:0000313" key="2">
    <source>
        <dbReference type="EMBL" id="MBI4252429.1"/>
    </source>
</evidence>
<keyword evidence="1" id="KW-0812">Transmembrane</keyword>
<organism evidence="2 3">
    <name type="scientific">Tectimicrobiota bacterium</name>
    <dbReference type="NCBI Taxonomy" id="2528274"/>
    <lineage>
        <taxon>Bacteria</taxon>
        <taxon>Pseudomonadati</taxon>
        <taxon>Nitrospinota/Tectimicrobiota group</taxon>
        <taxon>Candidatus Tectimicrobiota</taxon>
    </lineage>
</organism>
<keyword evidence="1" id="KW-0472">Membrane</keyword>
<evidence type="ECO:0000313" key="3">
    <source>
        <dbReference type="Proteomes" id="UP000752292"/>
    </source>
</evidence>
<evidence type="ECO:0008006" key="4">
    <source>
        <dbReference type="Google" id="ProtNLM"/>
    </source>
</evidence>
<gene>
    <name evidence="2" type="ORF">HY618_08215</name>
</gene>
<feature type="transmembrane region" description="Helical" evidence="1">
    <location>
        <begin position="27"/>
        <end position="46"/>
    </location>
</feature>
<protein>
    <recommendedName>
        <fullName evidence="4">EamA family transporter</fullName>
    </recommendedName>
</protein>
<reference evidence="2" key="1">
    <citation type="submission" date="2020-07" db="EMBL/GenBank/DDBJ databases">
        <title>Huge and variable diversity of episymbiotic CPR bacteria and DPANN archaea in groundwater ecosystems.</title>
        <authorList>
            <person name="He C.Y."/>
            <person name="Keren R."/>
            <person name="Whittaker M."/>
            <person name="Farag I.F."/>
            <person name="Doudna J."/>
            <person name="Cate J.H.D."/>
            <person name="Banfield J.F."/>
        </authorList>
    </citation>
    <scope>NUCLEOTIDE SEQUENCE</scope>
    <source>
        <strain evidence="2">NC_groundwater_1370_Ag_S-0.2um_69_93</strain>
    </source>
</reference>
<feature type="non-terminal residue" evidence="2">
    <location>
        <position position="1"/>
    </location>
</feature>
<dbReference type="EMBL" id="JACQRX010000358">
    <property type="protein sequence ID" value="MBI4252429.1"/>
    <property type="molecule type" value="Genomic_DNA"/>
</dbReference>
<feature type="transmembrane region" description="Helical" evidence="1">
    <location>
        <begin position="53"/>
        <end position="73"/>
    </location>
</feature>
<evidence type="ECO:0000256" key="1">
    <source>
        <dbReference type="SAM" id="Phobius"/>
    </source>
</evidence>
<name>A0A933EAU9_UNCTE</name>
<accession>A0A933EAU9</accession>
<proteinExistence type="predicted"/>
<dbReference type="SUPFAM" id="SSF103481">
    <property type="entry name" value="Multidrug resistance efflux transporter EmrE"/>
    <property type="match status" value="1"/>
</dbReference>
<sequence length="76" mass="7677">AIVGVGFLNSFNQILYNLAVLHGEVSVVGPIISSSPVFTLLFTALLPRGTGRVRPAMAAGVLVTVGGMAAIALGRG</sequence>
<comment type="caution">
    <text evidence="2">The sequence shown here is derived from an EMBL/GenBank/DDBJ whole genome shotgun (WGS) entry which is preliminary data.</text>
</comment>